<sequence>LSLMLNIKSTICVESHEKQDTNGIKHVTTPNLDRICFDIKFFYQTY</sequence>
<keyword evidence="2" id="KW-1185">Reference proteome</keyword>
<comment type="caution">
    <text evidence="1">The sequence shown here is derived from an EMBL/GenBank/DDBJ whole genome shotgun (WGS) entry which is preliminary data.</text>
</comment>
<proteinExistence type="predicted"/>
<gene>
    <name evidence="1" type="ORF">RFULGI_LOCUS15208</name>
</gene>
<reference evidence="1" key="1">
    <citation type="submission" date="2021-06" db="EMBL/GenBank/DDBJ databases">
        <authorList>
            <person name="Kallberg Y."/>
            <person name="Tangrot J."/>
            <person name="Rosling A."/>
        </authorList>
    </citation>
    <scope>NUCLEOTIDE SEQUENCE</scope>
    <source>
        <strain evidence="1">IN212</strain>
    </source>
</reference>
<name>A0A9N9JBJ4_9GLOM</name>
<dbReference type="AlphaFoldDB" id="A0A9N9JBJ4"/>
<dbReference type="EMBL" id="CAJVPZ010047772">
    <property type="protein sequence ID" value="CAG8773057.1"/>
    <property type="molecule type" value="Genomic_DNA"/>
</dbReference>
<evidence type="ECO:0000313" key="1">
    <source>
        <dbReference type="EMBL" id="CAG8773057.1"/>
    </source>
</evidence>
<organism evidence="1 2">
    <name type="scientific">Racocetra fulgida</name>
    <dbReference type="NCBI Taxonomy" id="60492"/>
    <lineage>
        <taxon>Eukaryota</taxon>
        <taxon>Fungi</taxon>
        <taxon>Fungi incertae sedis</taxon>
        <taxon>Mucoromycota</taxon>
        <taxon>Glomeromycotina</taxon>
        <taxon>Glomeromycetes</taxon>
        <taxon>Diversisporales</taxon>
        <taxon>Gigasporaceae</taxon>
        <taxon>Racocetra</taxon>
    </lineage>
</organism>
<dbReference type="Proteomes" id="UP000789396">
    <property type="component" value="Unassembled WGS sequence"/>
</dbReference>
<accession>A0A9N9JBJ4</accession>
<feature type="non-terminal residue" evidence="1">
    <location>
        <position position="1"/>
    </location>
</feature>
<protein>
    <submittedName>
        <fullName evidence="1">19467_t:CDS:1</fullName>
    </submittedName>
</protein>
<evidence type="ECO:0000313" key="2">
    <source>
        <dbReference type="Proteomes" id="UP000789396"/>
    </source>
</evidence>
<feature type="non-terminal residue" evidence="1">
    <location>
        <position position="46"/>
    </location>
</feature>